<comment type="caution">
    <text evidence="2">The sequence shown here is derived from an EMBL/GenBank/DDBJ whole genome shotgun (WGS) entry which is preliminary data.</text>
</comment>
<dbReference type="EMBL" id="CALNXJ010000055">
    <property type="protein sequence ID" value="CAH3154150.1"/>
    <property type="molecule type" value="Genomic_DNA"/>
</dbReference>
<evidence type="ECO:0000256" key="1">
    <source>
        <dbReference type="SAM" id="MobiDB-lite"/>
    </source>
</evidence>
<feature type="region of interest" description="Disordered" evidence="1">
    <location>
        <begin position="1"/>
        <end position="23"/>
    </location>
</feature>
<proteinExistence type="predicted"/>
<evidence type="ECO:0000313" key="2">
    <source>
        <dbReference type="EMBL" id="CAH3154150.1"/>
    </source>
</evidence>
<protein>
    <submittedName>
        <fullName evidence="2">Uncharacterized protein</fullName>
    </submittedName>
</protein>
<sequence>MRPATKDGENVNPSRQKRSALNVLQQDSNLTSTELQILIKKELSLLQNQFFAKDHALCRPGPKGNRGRFSRQSGNSGKTGSPGETRTKRTSWQTWTNRPK</sequence>
<feature type="compositionally biased region" description="Polar residues" evidence="1">
    <location>
        <begin position="70"/>
        <end position="100"/>
    </location>
</feature>
<dbReference type="Proteomes" id="UP001159428">
    <property type="component" value="Unassembled WGS sequence"/>
</dbReference>
<feature type="region of interest" description="Disordered" evidence="1">
    <location>
        <begin position="56"/>
        <end position="100"/>
    </location>
</feature>
<reference evidence="2 3" key="1">
    <citation type="submission" date="2022-05" db="EMBL/GenBank/DDBJ databases">
        <authorList>
            <consortium name="Genoscope - CEA"/>
            <person name="William W."/>
        </authorList>
    </citation>
    <scope>NUCLEOTIDE SEQUENCE [LARGE SCALE GENOMIC DNA]</scope>
</reference>
<accession>A0AAU9XS29</accession>
<name>A0AAU9XS29_9CNID</name>
<evidence type="ECO:0000313" key="3">
    <source>
        <dbReference type="Proteomes" id="UP001159428"/>
    </source>
</evidence>
<organism evidence="2 3">
    <name type="scientific">Pocillopora meandrina</name>
    <dbReference type="NCBI Taxonomy" id="46732"/>
    <lineage>
        <taxon>Eukaryota</taxon>
        <taxon>Metazoa</taxon>
        <taxon>Cnidaria</taxon>
        <taxon>Anthozoa</taxon>
        <taxon>Hexacorallia</taxon>
        <taxon>Scleractinia</taxon>
        <taxon>Astrocoeniina</taxon>
        <taxon>Pocilloporidae</taxon>
        <taxon>Pocillopora</taxon>
    </lineage>
</organism>
<gene>
    <name evidence="2" type="ORF">PMEA_00027419</name>
</gene>
<keyword evidence="3" id="KW-1185">Reference proteome</keyword>
<dbReference type="AlphaFoldDB" id="A0AAU9XS29"/>